<proteinExistence type="predicted"/>
<sequence length="84" mass="9651">MSQTNMFNLCHRYHGRNVRITCHDGKIHTGEITRVERDTVWIRPESDLGGYGFGYWGYRRRRSFGIGIAIGTIAGIVLASAFFW</sequence>
<dbReference type="Proteomes" id="UP001597218">
    <property type="component" value="Unassembled WGS sequence"/>
</dbReference>
<accession>A0ABW4SII0</accession>
<keyword evidence="1" id="KW-1133">Transmembrane helix</keyword>
<evidence type="ECO:0000313" key="2">
    <source>
        <dbReference type="EMBL" id="MFD1928481.1"/>
    </source>
</evidence>
<feature type="transmembrane region" description="Helical" evidence="1">
    <location>
        <begin position="64"/>
        <end position="83"/>
    </location>
</feature>
<organism evidence="2 3">
    <name type="scientific">Sporosarcina siberiensis</name>
    <dbReference type="NCBI Taxonomy" id="1365606"/>
    <lineage>
        <taxon>Bacteria</taxon>
        <taxon>Bacillati</taxon>
        <taxon>Bacillota</taxon>
        <taxon>Bacilli</taxon>
        <taxon>Bacillales</taxon>
        <taxon>Caryophanaceae</taxon>
        <taxon>Sporosarcina</taxon>
    </lineage>
</organism>
<dbReference type="RefSeq" id="WP_381537865.1">
    <property type="nucleotide sequence ID" value="NZ_JBHUGI010000027.1"/>
</dbReference>
<dbReference type="EMBL" id="JBHUGI010000027">
    <property type="protein sequence ID" value="MFD1928481.1"/>
    <property type="molecule type" value="Genomic_DNA"/>
</dbReference>
<gene>
    <name evidence="2" type="ORF">ACFSFY_10510</name>
</gene>
<comment type="caution">
    <text evidence="2">The sequence shown here is derived from an EMBL/GenBank/DDBJ whole genome shotgun (WGS) entry which is preliminary data.</text>
</comment>
<evidence type="ECO:0000256" key="1">
    <source>
        <dbReference type="SAM" id="Phobius"/>
    </source>
</evidence>
<evidence type="ECO:0000313" key="3">
    <source>
        <dbReference type="Proteomes" id="UP001597218"/>
    </source>
</evidence>
<keyword evidence="1" id="KW-0472">Membrane</keyword>
<protein>
    <submittedName>
        <fullName evidence="2">Uncharacterized protein</fullName>
    </submittedName>
</protein>
<reference evidence="3" key="1">
    <citation type="journal article" date="2019" name="Int. J. Syst. Evol. Microbiol.">
        <title>The Global Catalogue of Microorganisms (GCM) 10K type strain sequencing project: providing services to taxonomists for standard genome sequencing and annotation.</title>
        <authorList>
            <consortium name="The Broad Institute Genomics Platform"/>
            <consortium name="The Broad Institute Genome Sequencing Center for Infectious Disease"/>
            <person name="Wu L."/>
            <person name="Ma J."/>
        </authorList>
    </citation>
    <scope>NUCLEOTIDE SEQUENCE [LARGE SCALE GENOMIC DNA]</scope>
    <source>
        <strain evidence="3">CGMCC 4.7177</strain>
    </source>
</reference>
<keyword evidence="1" id="KW-0812">Transmembrane</keyword>
<keyword evidence="3" id="KW-1185">Reference proteome</keyword>
<name>A0ABW4SII0_9BACL</name>